<dbReference type="InterPro" id="IPR039420">
    <property type="entry name" value="WalR-like"/>
</dbReference>
<comment type="caution">
    <text evidence="7">The sequence shown here is derived from an EMBL/GenBank/DDBJ whole genome shotgun (WGS) entry which is preliminary data.</text>
</comment>
<keyword evidence="2" id="KW-0597">Phosphoprotein</keyword>
<feature type="compositionally biased region" description="Basic residues" evidence="4">
    <location>
        <begin position="122"/>
        <end position="132"/>
    </location>
</feature>
<dbReference type="Gene3D" id="6.10.250.690">
    <property type="match status" value="1"/>
</dbReference>
<reference evidence="7 8" key="1">
    <citation type="submission" date="2020-08" db="EMBL/GenBank/DDBJ databases">
        <title>novel species in genus Nocardioides.</title>
        <authorList>
            <person name="Zhang G."/>
        </authorList>
    </citation>
    <scope>NUCLEOTIDE SEQUENCE [LARGE SCALE GENOMIC DNA]</scope>
    <source>
        <strain evidence="7 8">SC8A-24</strain>
    </source>
</reference>
<evidence type="ECO:0000256" key="2">
    <source>
        <dbReference type="PROSITE-ProRule" id="PRU00169"/>
    </source>
</evidence>
<evidence type="ECO:0000313" key="7">
    <source>
        <dbReference type="EMBL" id="MBC2962471.1"/>
    </source>
</evidence>
<feature type="region of interest" description="Disordered" evidence="4">
    <location>
        <begin position="120"/>
        <end position="146"/>
    </location>
</feature>
<dbReference type="PANTHER" id="PTHR48111">
    <property type="entry name" value="REGULATOR OF RPOS"/>
    <property type="match status" value="1"/>
</dbReference>
<feature type="domain" description="OmpR/PhoB-type" evidence="6">
    <location>
        <begin position="135"/>
        <end position="234"/>
    </location>
</feature>
<organism evidence="7 8">
    <name type="scientific">Nocardioides deserti</name>
    <dbReference type="NCBI Taxonomy" id="1588644"/>
    <lineage>
        <taxon>Bacteria</taxon>
        <taxon>Bacillati</taxon>
        <taxon>Actinomycetota</taxon>
        <taxon>Actinomycetes</taxon>
        <taxon>Propionibacteriales</taxon>
        <taxon>Nocardioidaceae</taxon>
        <taxon>Nocardioides</taxon>
    </lineage>
</organism>
<dbReference type="CDD" id="cd00383">
    <property type="entry name" value="trans_reg_C"/>
    <property type="match status" value="1"/>
</dbReference>
<feature type="modified residue" description="4-aspartylphosphate" evidence="2">
    <location>
        <position position="50"/>
    </location>
</feature>
<dbReference type="Pfam" id="PF00486">
    <property type="entry name" value="Trans_reg_C"/>
    <property type="match status" value="1"/>
</dbReference>
<dbReference type="SUPFAM" id="SSF52172">
    <property type="entry name" value="CheY-like"/>
    <property type="match status" value="1"/>
</dbReference>
<dbReference type="PANTHER" id="PTHR48111:SF36">
    <property type="entry name" value="TRANSCRIPTIONAL REGULATORY PROTEIN CUTR"/>
    <property type="match status" value="1"/>
</dbReference>
<evidence type="ECO:0000256" key="4">
    <source>
        <dbReference type="SAM" id="MobiDB-lite"/>
    </source>
</evidence>
<dbReference type="InterPro" id="IPR001867">
    <property type="entry name" value="OmpR/PhoB-type_DNA-bd"/>
</dbReference>
<accession>A0ABR6UF82</accession>
<dbReference type="InterPro" id="IPR011006">
    <property type="entry name" value="CheY-like_superfamily"/>
</dbReference>
<dbReference type="PROSITE" id="PS50110">
    <property type="entry name" value="RESPONSE_REGULATORY"/>
    <property type="match status" value="1"/>
</dbReference>
<keyword evidence="1 3" id="KW-0238">DNA-binding</keyword>
<dbReference type="Gene3D" id="1.10.10.10">
    <property type="entry name" value="Winged helix-like DNA-binding domain superfamily/Winged helix DNA-binding domain"/>
    <property type="match status" value="1"/>
</dbReference>
<dbReference type="PROSITE" id="PS51755">
    <property type="entry name" value="OMPR_PHOB"/>
    <property type="match status" value="1"/>
</dbReference>
<dbReference type="InterPro" id="IPR016032">
    <property type="entry name" value="Sig_transdc_resp-reg_C-effctor"/>
</dbReference>
<evidence type="ECO:0000259" key="6">
    <source>
        <dbReference type="PROSITE" id="PS51755"/>
    </source>
</evidence>
<dbReference type="Gene3D" id="3.40.50.2300">
    <property type="match status" value="1"/>
</dbReference>
<dbReference type="Pfam" id="PF00072">
    <property type="entry name" value="Response_reg"/>
    <property type="match status" value="1"/>
</dbReference>
<keyword evidence="8" id="KW-1185">Reference proteome</keyword>
<evidence type="ECO:0000313" key="8">
    <source>
        <dbReference type="Proteomes" id="UP000604001"/>
    </source>
</evidence>
<dbReference type="SMART" id="SM00448">
    <property type="entry name" value="REC"/>
    <property type="match status" value="1"/>
</dbReference>
<evidence type="ECO:0000259" key="5">
    <source>
        <dbReference type="PROSITE" id="PS50110"/>
    </source>
</evidence>
<evidence type="ECO:0000256" key="1">
    <source>
        <dbReference type="ARBA" id="ARBA00023125"/>
    </source>
</evidence>
<proteinExistence type="predicted"/>
<feature type="DNA-binding region" description="OmpR/PhoB-type" evidence="3">
    <location>
        <begin position="135"/>
        <end position="234"/>
    </location>
</feature>
<dbReference type="Proteomes" id="UP000604001">
    <property type="component" value="Unassembled WGS sequence"/>
</dbReference>
<dbReference type="EMBL" id="JACMYC010000023">
    <property type="protein sequence ID" value="MBC2962471.1"/>
    <property type="molecule type" value="Genomic_DNA"/>
</dbReference>
<dbReference type="SMART" id="SM00862">
    <property type="entry name" value="Trans_reg_C"/>
    <property type="match status" value="1"/>
</dbReference>
<feature type="compositionally biased region" description="Basic and acidic residues" evidence="4">
    <location>
        <begin position="137"/>
        <end position="146"/>
    </location>
</feature>
<evidence type="ECO:0000256" key="3">
    <source>
        <dbReference type="PROSITE-ProRule" id="PRU01091"/>
    </source>
</evidence>
<sequence>MAVVVEEDPDQARLVVTALQRAGFRVAATPTGQRARELVARHRPELVTVDLGLSDVDGLEVCRQVRQMSDCYLLVVSGHADEASRLAGLEAGADDVLTEPLSVRELQVRVAAVLRRPDRLHRAARSRPRSTRPGRPGPDRGRTARIDAASRRVLVGEDEVVLTSTELAMLARLVDRAGAVCTREELQALTYASAGLAPTNVVSVHVSNLRTKLRGLGLGEAISTVRGVGYRLDHSAGVQVLLEP</sequence>
<dbReference type="SUPFAM" id="SSF46894">
    <property type="entry name" value="C-terminal effector domain of the bipartite response regulators"/>
    <property type="match status" value="1"/>
</dbReference>
<feature type="domain" description="Response regulatory" evidence="5">
    <location>
        <begin position="1"/>
        <end position="114"/>
    </location>
</feature>
<gene>
    <name evidence="7" type="ORF">H7344_19455</name>
</gene>
<dbReference type="RefSeq" id="WP_186347645.1">
    <property type="nucleotide sequence ID" value="NZ_BMMR01000006.1"/>
</dbReference>
<dbReference type="InterPro" id="IPR001789">
    <property type="entry name" value="Sig_transdc_resp-reg_receiver"/>
</dbReference>
<protein>
    <submittedName>
        <fullName evidence="7">Response regulator transcription factor</fullName>
    </submittedName>
</protein>
<dbReference type="InterPro" id="IPR036388">
    <property type="entry name" value="WH-like_DNA-bd_sf"/>
</dbReference>
<name>A0ABR6UF82_9ACTN</name>